<feature type="binding site" evidence="8">
    <location>
        <position position="98"/>
    </location>
    <ligand>
        <name>GTP</name>
        <dbReference type="ChEBI" id="CHEBI:37565"/>
    </ligand>
</feature>
<evidence type="ECO:0000256" key="6">
    <source>
        <dbReference type="ARBA" id="ARBA00023134"/>
    </source>
</evidence>
<dbReference type="OrthoDB" id="9788394at2"/>
<accession>A0A177KME7</accession>
<dbReference type="GO" id="GO:0005525">
    <property type="term" value="F:GTP binding"/>
    <property type="evidence" value="ECO:0007669"/>
    <property type="project" value="UniProtKB-UniRule"/>
</dbReference>
<keyword evidence="6 8" id="KW-0342">GTP-binding</keyword>
<sequence length="192" mass="21769">MTMAGVVLAGGQSSRYGKPKMFELYNGKPFYQYSIDALKENNLAPIIISTNDMLAPYFDAVSVTLSIEKECHRGPLFALHHVMKSLPEPDWFFVLSSDVPFVTTDFVKQLIAYTKSNEYKAVVPVQNEKIHPLLALYHRGCLQPADHLLKQDRRSMTALLNSVKYKTISFSIEEPSFININSPSDFEEFNRG</sequence>
<comment type="domain">
    <text evidence="8">The N-terminal domain determines nucleotide recognition and specific binding, while the C-terminal domain determines the specific binding to the target protein.</text>
</comment>
<dbReference type="CDD" id="cd02503">
    <property type="entry name" value="MobA"/>
    <property type="match status" value="1"/>
</dbReference>
<evidence type="ECO:0000256" key="5">
    <source>
        <dbReference type="ARBA" id="ARBA00022842"/>
    </source>
</evidence>
<dbReference type="Proteomes" id="UP000077271">
    <property type="component" value="Unassembled WGS sequence"/>
</dbReference>
<evidence type="ECO:0000256" key="8">
    <source>
        <dbReference type="HAMAP-Rule" id="MF_00316"/>
    </source>
</evidence>
<comment type="catalytic activity">
    <reaction evidence="8">
        <text>Mo-molybdopterin + GTP + H(+) = Mo-molybdopterin guanine dinucleotide + diphosphate</text>
        <dbReference type="Rhea" id="RHEA:34243"/>
        <dbReference type="ChEBI" id="CHEBI:15378"/>
        <dbReference type="ChEBI" id="CHEBI:33019"/>
        <dbReference type="ChEBI" id="CHEBI:37565"/>
        <dbReference type="ChEBI" id="CHEBI:71302"/>
        <dbReference type="ChEBI" id="CHEBI:71310"/>
        <dbReference type="EC" id="2.7.7.77"/>
    </reaction>
</comment>
<feature type="binding site" evidence="8">
    <location>
        <position position="98"/>
    </location>
    <ligand>
        <name>Mg(2+)</name>
        <dbReference type="ChEBI" id="CHEBI:18420"/>
    </ligand>
</feature>
<dbReference type="SUPFAM" id="SSF53448">
    <property type="entry name" value="Nucleotide-diphospho-sugar transferases"/>
    <property type="match status" value="1"/>
</dbReference>
<evidence type="ECO:0000313" key="10">
    <source>
        <dbReference type="EMBL" id="OAH54314.1"/>
    </source>
</evidence>
<proteinExistence type="inferred from homology"/>
<dbReference type="InterPro" id="IPR029044">
    <property type="entry name" value="Nucleotide-diphossugar_trans"/>
</dbReference>
<comment type="cofactor">
    <cofactor evidence="8">
        <name>Mg(2+)</name>
        <dbReference type="ChEBI" id="CHEBI:18420"/>
    </cofactor>
</comment>
<dbReference type="GO" id="GO:0046872">
    <property type="term" value="F:metal ion binding"/>
    <property type="evidence" value="ECO:0007669"/>
    <property type="project" value="UniProtKB-KW"/>
</dbReference>
<keyword evidence="1 8" id="KW-0963">Cytoplasm</keyword>
<dbReference type="GO" id="GO:0006777">
    <property type="term" value="P:Mo-molybdopterin cofactor biosynthetic process"/>
    <property type="evidence" value="ECO:0007669"/>
    <property type="project" value="UniProtKB-KW"/>
</dbReference>
<evidence type="ECO:0000256" key="2">
    <source>
        <dbReference type="ARBA" id="ARBA00022679"/>
    </source>
</evidence>
<dbReference type="GO" id="GO:0005737">
    <property type="term" value="C:cytoplasm"/>
    <property type="evidence" value="ECO:0007669"/>
    <property type="project" value="UniProtKB-SubCell"/>
</dbReference>
<evidence type="ECO:0000256" key="3">
    <source>
        <dbReference type="ARBA" id="ARBA00022723"/>
    </source>
</evidence>
<dbReference type="Gene3D" id="3.90.550.10">
    <property type="entry name" value="Spore Coat Polysaccharide Biosynthesis Protein SpsA, Chain A"/>
    <property type="match status" value="1"/>
</dbReference>
<name>A0A177KME7_9BACI</name>
<evidence type="ECO:0000256" key="4">
    <source>
        <dbReference type="ARBA" id="ARBA00022741"/>
    </source>
</evidence>
<evidence type="ECO:0000259" key="9">
    <source>
        <dbReference type="Pfam" id="PF12804"/>
    </source>
</evidence>
<dbReference type="Pfam" id="PF12804">
    <property type="entry name" value="NTP_transf_3"/>
    <property type="match status" value="1"/>
</dbReference>
<comment type="similarity">
    <text evidence="8">Belongs to the MobA family.</text>
</comment>
<gene>
    <name evidence="8" type="primary">mobA</name>
    <name evidence="10" type="ORF">AWH48_06830</name>
</gene>
<keyword evidence="3 8" id="KW-0479">Metal-binding</keyword>
<feature type="domain" description="MobA-like NTP transferase" evidence="9">
    <location>
        <begin position="5"/>
        <end position="156"/>
    </location>
</feature>
<dbReference type="EMBL" id="LQWZ01000033">
    <property type="protein sequence ID" value="OAH54314.1"/>
    <property type="molecule type" value="Genomic_DNA"/>
</dbReference>
<keyword evidence="7 8" id="KW-0501">Molybdenum cofactor biosynthesis</keyword>
<evidence type="ECO:0000313" key="11">
    <source>
        <dbReference type="Proteomes" id="UP000077271"/>
    </source>
</evidence>
<comment type="function">
    <text evidence="8">Transfers a GMP moiety from GTP to Mo-molybdopterin (Mo-MPT) cofactor (Moco or molybdenum cofactor) to form Mo-molybdopterin guanine dinucleotide (Mo-MGD) cofactor.</text>
</comment>
<evidence type="ECO:0000256" key="1">
    <source>
        <dbReference type="ARBA" id="ARBA00022490"/>
    </source>
</evidence>
<evidence type="ECO:0000256" key="7">
    <source>
        <dbReference type="ARBA" id="ARBA00023150"/>
    </source>
</evidence>
<dbReference type="HAMAP" id="MF_00316">
    <property type="entry name" value="MobA"/>
    <property type="match status" value="1"/>
</dbReference>
<dbReference type="InterPro" id="IPR013482">
    <property type="entry name" value="Molybde_CF_guanTrfase"/>
</dbReference>
<comment type="caution">
    <text evidence="10">The sequence shown here is derived from an EMBL/GenBank/DDBJ whole genome shotgun (WGS) entry which is preliminary data.</text>
</comment>
<keyword evidence="2 8" id="KW-0808">Transferase</keyword>
<dbReference type="GO" id="GO:0061603">
    <property type="term" value="F:molybdenum cofactor guanylyltransferase activity"/>
    <property type="evidence" value="ECO:0007669"/>
    <property type="project" value="UniProtKB-EC"/>
</dbReference>
<organism evidence="10 11">
    <name type="scientific">Domibacillus aminovorans</name>
    <dbReference type="NCBI Taxonomy" id="29332"/>
    <lineage>
        <taxon>Bacteria</taxon>
        <taxon>Bacillati</taxon>
        <taxon>Bacillota</taxon>
        <taxon>Bacilli</taxon>
        <taxon>Bacillales</taxon>
        <taxon>Bacillaceae</taxon>
        <taxon>Domibacillus</taxon>
    </lineage>
</organism>
<dbReference type="EC" id="2.7.7.77" evidence="8"/>
<dbReference type="PANTHER" id="PTHR19136:SF81">
    <property type="entry name" value="MOLYBDENUM COFACTOR GUANYLYLTRANSFERASE"/>
    <property type="match status" value="1"/>
</dbReference>
<comment type="caution">
    <text evidence="8">Lacks conserved residue(s) required for the propagation of feature annotation.</text>
</comment>
<feature type="binding site" evidence="8">
    <location>
        <position position="20"/>
    </location>
    <ligand>
        <name>GTP</name>
        <dbReference type="ChEBI" id="CHEBI:37565"/>
    </ligand>
</feature>
<dbReference type="RefSeq" id="WP_063975064.1">
    <property type="nucleotide sequence ID" value="NZ_LQWZ01000033.1"/>
</dbReference>
<reference evidence="10 11" key="1">
    <citation type="submission" date="2016-01" db="EMBL/GenBank/DDBJ databases">
        <title>Investigation of taxonomic status of Bacillus aminovorans.</title>
        <authorList>
            <person name="Verma A."/>
            <person name="Pal Y."/>
            <person name="Krishnamurthi S."/>
        </authorList>
    </citation>
    <scope>NUCLEOTIDE SEQUENCE [LARGE SCALE GENOMIC DNA]</scope>
    <source>
        <strain evidence="10 11">DSM 4337</strain>
    </source>
</reference>
<dbReference type="AlphaFoldDB" id="A0A177KME7"/>
<dbReference type="PANTHER" id="PTHR19136">
    <property type="entry name" value="MOLYBDENUM COFACTOR GUANYLYLTRANSFERASE"/>
    <property type="match status" value="1"/>
</dbReference>
<keyword evidence="4 8" id="KW-0547">Nucleotide-binding</keyword>
<feature type="binding site" evidence="8">
    <location>
        <begin position="8"/>
        <end position="10"/>
    </location>
    <ligand>
        <name>GTP</name>
        <dbReference type="ChEBI" id="CHEBI:37565"/>
    </ligand>
</feature>
<comment type="subcellular location">
    <subcellularLocation>
        <location evidence="8">Cytoplasm</location>
    </subcellularLocation>
</comment>
<dbReference type="InterPro" id="IPR025877">
    <property type="entry name" value="MobA-like_NTP_Trfase"/>
</dbReference>
<protein>
    <recommendedName>
        <fullName evidence="8">Probable molybdenum cofactor guanylyltransferase</fullName>
        <shortName evidence="8">MoCo guanylyltransferase</shortName>
        <ecNumber evidence="8">2.7.7.77</ecNumber>
    </recommendedName>
    <alternativeName>
        <fullName evidence="8">GTP:molybdopterin guanylyltransferase</fullName>
    </alternativeName>
    <alternativeName>
        <fullName evidence="8">Mo-MPT guanylyltransferase</fullName>
    </alternativeName>
    <alternativeName>
        <fullName evidence="8">Molybdopterin guanylyltransferase</fullName>
    </alternativeName>
    <alternativeName>
        <fullName evidence="8">Molybdopterin-guanine dinucleotide synthase</fullName>
        <shortName evidence="8">MGD synthase</shortName>
    </alternativeName>
</protein>
<keyword evidence="5 8" id="KW-0460">Magnesium</keyword>